<dbReference type="Proteomes" id="UP000663880">
    <property type="component" value="Unassembled WGS sequence"/>
</dbReference>
<sequence>MPKRCVFGCAPSDASLHSFPNPKRFHQQLNAWVDLTGDFGLTYEEIYKKKKFDVHFTDRDHNHNNRLNALAISSLHLNGFHGKLSYPSATVSQEMELNTQLDAASESTAPSKLTVNRYRIHQKQICNLRREIYRLRKSGHSFKAKNKKAKQLDANTTFQKVVKGLRNNLLTKDLVYIDPEDQKQKLIKWEYIELLYAADKSFGELRCLQKLTEEHVGRAKI</sequence>
<evidence type="ECO:0000313" key="1">
    <source>
        <dbReference type="EMBL" id="CAF4883260.1"/>
    </source>
</evidence>
<gene>
    <name evidence="1" type="ORF">PMACD_LOCUS9800</name>
</gene>
<reference evidence="1" key="1">
    <citation type="submission" date="2021-02" db="EMBL/GenBank/DDBJ databases">
        <authorList>
            <person name="Steward A R."/>
        </authorList>
    </citation>
    <scope>NUCLEOTIDE SEQUENCE</scope>
</reference>
<proteinExistence type="predicted"/>
<name>A0A821TWZ5_9NEOP</name>
<evidence type="ECO:0000313" key="2">
    <source>
        <dbReference type="Proteomes" id="UP000663880"/>
    </source>
</evidence>
<dbReference type="OrthoDB" id="6627680at2759"/>
<dbReference type="EMBL" id="CAJOBZ010000028">
    <property type="protein sequence ID" value="CAF4883260.1"/>
    <property type="molecule type" value="Genomic_DNA"/>
</dbReference>
<comment type="caution">
    <text evidence="1">The sequence shown here is derived from an EMBL/GenBank/DDBJ whole genome shotgun (WGS) entry which is preliminary data.</text>
</comment>
<accession>A0A821TWZ5</accession>
<keyword evidence="2" id="KW-1185">Reference proteome</keyword>
<dbReference type="AlphaFoldDB" id="A0A821TWZ5"/>
<organism evidence="1 2">
    <name type="scientific">Pieris macdunnoughi</name>
    <dbReference type="NCBI Taxonomy" id="345717"/>
    <lineage>
        <taxon>Eukaryota</taxon>
        <taxon>Metazoa</taxon>
        <taxon>Ecdysozoa</taxon>
        <taxon>Arthropoda</taxon>
        <taxon>Hexapoda</taxon>
        <taxon>Insecta</taxon>
        <taxon>Pterygota</taxon>
        <taxon>Neoptera</taxon>
        <taxon>Endopterygota</taxon>
        <taxon>Lepidoptera</taxon>
        <taxon>Glossata</taxon>
        <taxon>Ditrysia</taxon>
        <taxon>Papilionoidea</taxon>
        <taxon>Pieridae</taxon>
        <taxon>Pierinae</taxon>
        <taxon>Pieris</taxon>
    </lineage>
</organism>
<protein>
    <submittedName>
        <fullName evidence="1">Uncharacterized protein</fullName>
    </submittedName>
</protein>